<dbReference type="GO" id="GO:0005524">
    <property type="term" value="F:ATP binding"/>
    <property type="evidence" value="ECO:0007669"/>
    <property type="project" value="UniProtKB-UniRule"/>
</dbReference>
<dbReference type="STRING" id="1296096.A0A1B9HVP7"/>
<dbReference type="EMBL" id="KV700116">
    <property type="protein sequence ID" value="OCF47340.1"/>
    <property type="molecule type" value="Genomic_DNA"/>
</dbReference>
<proteinExistence type="inferred from homology"/>
<dbReference type="AlphaFoldDB" id="A0A1B9HVP7"/>
<comment type="similarity">
    <text evidence="4">Belongs to the DEAD box helicase family.</text>
</comment>
<dbReference type="PANTHER" id="PTHR24031">
    <property type="entry name" value="RNA HELICASE"/>
    <property type="match status" value="1"/>
</dbReference>
<dbReference type="InterPro" id="IPR011545">
    <property type="entry name" value="DEAD/DEAH_box_helicase_dom"/>
</dbReference>
<comment type="function">
    <text evidence="4">RNA helicase.</text>
</comment>
<dbReference type="EMBL" id="CP144520">
    <property type="protein sequence ID" value="WWC67874.1"/>
    <property type="molecule type" value="Genomic_DNA"/>
</dbReference>
<dbReference type="SUPFAM" id="SSF52540">
    <property type="entry name" value="P-loop containing nucleoside triphosphate hydrolases"/>
    <property type="match status" value="1"/>
</dbReference>
<dbReference type="Proteomes" id="UP000094020">
    <property type="component" value="Chromosome 2"/>
</dbReference>
<keyword evidence="1 4" id="KW-0547">Nucleotide-binding</keyword>
<keyword evidence="2 4" id="KW-0378">Hydrolase</keyword>
<dbReference type="GO" id="GO:0003723">
    <property type="term" value="F:RNA binding"/>
    <property type="evidence" value="ECO:0007669"/>
    <property type="project" value="UniProtKB-UniRule"/>
</dbReference>
<dbReference type="GO" id="GO:0003724">
    <property type="term" value="F:RNA helicase activity"/>
    <property type="evidence" value="ECO:0007669"/>
    <property type="project" value="UniProtKB-EC"/>
</dbReference>
<sequence length="632" mass="70486">MVCRSCRAVAGLLIDRPMSSKIGARVFSRYLSTTSNSRLILSRTSYVSPSRPLESKLWTINSVNGSRRTSSSNRSSQNISSWTELGIGQQLVENLFHAYPHINQPTQAQKLFLLAVGAGKEVYLKDDMGRGKTLALALSAMNIIMRSKSQTDTKVMILVPTLYLAHQIHTHLLQLSPPSEIDESLFTILPPTFGDTTKRASPNTPIIISTPKDLLSYDLSNLDSLKYIFLDEPDTMIGPLPSRHSTPNMLINHTLFKHPPPIISSLNNLLNIQSKGKNELDYSCRRNDVNTIWISSSLNKDFKRLVKTRGWIKKSNSHLVDLDFTQGASDKLKDIRNRLLNAIKSKLASENADPNPASVAVVRENHRQNQPEHYALVINSEDGSISTLDPKIPSSYIPPNKEIADKDWKDGQFKQSDKRGISANMIEALSIIHLTSPPPKGKYSLILPPEGISLNTLSEELSNLGISSLIIQPELINLDLSILSEIQPEIESELPILLAKRSSITGIHLQDLHTIYLLDGLDYKGLTKNKRQSGGVKDKLKFYDLVTGRLGRLGTDAAENDNVRNQAQRVISIVMEGTEDEKRMKEMFEDGENKWTIKEWDIEGMNKILEEQSIITQDGNAGASEEVKLQNA</sequence>
<dbReference type="GeneID" id="30174605"/>
<dbReference type="GO" id="GO:0016787">
    <property type="term" value="F:hydrolase activity"/>
    <property type="evidence" value="ECO:0007669"/>
    <property type="project" value="UniProtKB-KW"/>
</dbReference>
<reference evidence="7" key="2">
    <citation type="submission" date="2013-07" db="EMBL/GenBank/DDBJ databases">
        <authorList>
            <consortium name="The Broad Institute Genome Sequencing Platform"/>
            <person name="Cuomo C."/>
            <person name="Litvintseva A."/>
            <person name="Chen Y."/>
            <person name="Heitman J."/>
            <person name="Sun S."/>
            <person name="Springer D."/>
            <person name="Dromer F."/>
            <person name="Young S.K."/>
            <person name="Zeng Q."/>
            <person name="Gargeya S."/>
            <person name="Fitzgerald M."/>
            <person name="Abouelleil A."/>
            <person name="Alvarado L."/>
            <person name="Berlin A.M."/>
            <person name="Chapman S.B."/>
            <person name="Dewar J."/>
            <person name="Goldberg J."/>
            <person name="Griggs A."/>
            <person name="Gujja S."/>
            <person name="Hansen M."/>
            <person name="Howarth C."/>
            <person name="Imamovic A."/>
            <person name="Larimer J."/>
            <person name="McCowan C."/>
            <person name="Murphy C."/>
            <person name="Pearson M."/>
            <person name="Priest M."/>
            <person name="Roberts A."/>
            <person name="Saif S."/>
            <person name="Shea T."/>
            <person name="Sykes S."/>
            <person name="Wortman J."/>
            <person name="Nusbaum C."/>
            <person name="Birren B."/>
        </authorList>
    </citation>
    <scope>NUCLEOTIDE SEQUENCE</scope>
    <source>
        <strain evidence="7">CBS 10737</strain>
    </source>
</reference>
<dbReference type="SMART" id="SM00487">
    <property type="entry name" value="DEXDc"/>
    <property type="match status" value="1"/>
</dbReference>
<dbReference type="KEGG" id="kpin:30174605"/>
<dbReference type="InterPro" id="IPR014001">
    <property type="entry name" value="Helicase_ATP-bd"/>
</dbReference>
<evidence type="ECO:0000256" key="4">
    <source>
        <dbReference type="RuleBase" id="RU365068"/>
    </source>
</evidence>
<evidence type="ECO:0000313" key="6">
    <source>
        <dbReference type="EMBL" id="OCF47340.1"/>
    </source>
</evidence>
<reference evidence="6" key="3">
    <citation type="submission" date="2016-07" db="EMBL/GenBank/DDBJ databases">
        <title>Evolution of pathogenesis and genome organization in the Tremellales.</title>
        <authorList>
            <person name="Cuomo C."/>
            <person name="Litvintseva A."/>
            <person name="Heitman J."/>
            <person name="Chen Y."/>
            <person name="Sun S."/>
            <person name="Springer D."/>
            <person name="Dromer F."/>
            <person name="Young S."/>
            <person name="Zeng Q."/>
            <person name="Chapman S."/>
            <person name="Gujja S."/>
            <person name="Saif S."/>
            <person name="Birren B."/>
        </authorList>
    </citation>
    <scope>NUCLEOTIDE SEQUENCE</scope>
    <source>
        <strain evidence="6">CBS 10737</strain>
    </source>
</reference>
<feature type="domain" description="Helicase ATP-binding" evidence="5">
    <location>
        <begin position="113"/>
        <end position="273"/>
    </location>
</feature>
<reference evidence="7" key="4">
    <citation type="submission" date="2024-02" db="EMBL/GenBank/DDBJ databases">
        <title>Comparative genomics of Cryptococcus and Kwoniella reveals pathogenesis evolution and contrasting modes of karyotype evolution via chromosome fusion or intercentromeric recombination.</title>
        <authorList>
            <person name="Coelho M.A."/>
            <person name="David-Palma M."/>
            <person name="Shea T."/>
            <person name="Bowers K."/>
            <person name="McGinley-Smith S."/>
            <person name="Mohammad A.W."/>
            <person name="Gnirke A."/>
            <person name="Yurkov A.M."/>
            <person name="Nowrousian M."/>
            <person name="Sun S."/>
            <person name="Cuomo C.A."/>
            <person name="Heitman J."/>
        </authorList>
    </citation>
    <scope>NUCLEOTIDE SEQUENCE</scope>
    <source>
        <strain evidence="7">CBS 10737</strain>
    </source>
</reference>
<comment type="domain">
    <text evidence="4">The Q motif is unique to and characteristic of the DEAD box family of RNA helicases and controls ATP binding and hydrolysis.</text>
</comment>
<dbReference type="InterPro" id="IPR027417">
    <property type="entry name" value="P-loop_NTPase"/>
</dbReference>
<evidence type="ECO:0000313" key="8">
    <source>
        <dbReference type="Proteomes" id="UP000094020"/>
    </source>
</evidence>
<accession>A0A1B9HVP7</accession>
<evidence type="ECO:0000259" key="5">
    <source>
        <dbReference type="PROSITE" id="PS51192"/>
    </source>
</evidence>
<comment type="catalytic activity">
    <reaction evidence="4">
        <text>ATP + H2O = ADP + phosphate + H(+)</text>
        <dbReference type="Rhea" id="RHEA:13065"/>
        <dbReference type="ChEBI" id="CHEBI:15377"/>
        <dbReference type="ChEBI" id="CHEBI:15378"/>
        <dbReference type="ChEBI" id="CHEBI:30616"/>
        <dbReference type="ChEBI" id="CHEBI:43474"/>
        <dbReference type="ChEBI" id="CHEBI:456216"/>
        <dbReference type="EC" id="3.6.4.13"/>
    </reaction>
</comment>
<reference evidence="6" key="1">
    <citation type="submission" date="2013-07" db="EMBL/GenBank/DDBJ databases">
        <title>The Genome Sequence of Cryptococcus pinus CBS10737.</title>
        <authorList>
            <consortium name="The Broad Institute Genome Sequencing Platform"/>
            <person name="Cuomo C."/>
            <person name="Litvintseva A."/>
            <person name="Chen Y."/>
            <person name="Heitman J."/>
            <person name="Sun S."/>
            <person name="Springer D."/>
            <person name="Dromer F."/>
            <person name="Young S.K."/>
            <person name="Zeng Q."/>
            <person name="Gargeya S."/>
            <person name="Fitzgerald M."/>
            <person name="Abouelleil A."/>
            <person name="Alvarado L."/>
            <person name="Berlin A.M."/>
            <person name="Chapman S.B."/>
            <person name="Dewar J."/>
            <person name="Goldberg J."/>
            <person name="Griggs A."/>
            <person name="Gujja S."/>
            <person name="Hansen M."/>
            <person name="Howarth C."/>
            <person name="Imamovic A."/>
            <person name="Larimer J."/>
            <person name="McCowan C."/>
            <person name="Murphy C."/>
            <person name="Pearson M."/>
            <person name="Priest M."/>
            <person name="Roberts A."/>
            <person name="Saif S."/>
            <person name="Shea T."/>
            <person name="Sykes S."/>
            <person name="Wortman J."/>
            <person name="Nusbaum C."/>
            <person name="Birren B."/>
        </authorList>
    </citation>
    <scope>NUCLEOTIDE SEQUENCE [LARGE SCALE GENOMIC DNA]</scope>
    <source>
        <strain evidence="6">CBS 10737</strain>
    </source>
</reference>
<dbReference type="PROSITE" id="PS51192">
    <property type="entry name" value="HELICASE_ATP_BIND_1"/>
    <property type="match status" value="1"/>
</dbReference>
<dbReference type="EC" id="3.6.4.13" evidence="4"/>
<dbReference type="Pfam" id="PF00270">
    <property type="entry name" value="DEAD"/>
    <property type="match status" value="1"/>
</dbReference>
<keyword evidence="3 4" id="KW-0067">ATP-binding</keyword>
<keyword evidence="8" id="KW-1185">Reference proteome</keyword>
<dbReference type="RefSeq" id="XP_019008559.1">
    <property type="nucleotide sequence ID" value="XM_019157946.1"/>
</dbReference>
<evidence type="ECO:0000256" key="1">
    <source>
        <dbReference type="ARBA" id="ARBA00022741"/>
    </source>
</evidence>
<protein>
    <recommendedName>
        <fullName evidence="4">ATP-dependent RNA helicase</fullName>
        <ecNumber evidence="4">3.6.4.13</ecNumber>
    </recommendedName>
</protein>
<evidence type="ECO:0000256" key="3">
    <source>
        <dbReference type="ARBA" id="ARBA00022840"/>
    </source>
</evidence>
<gene>
    <name evidence="6" type="ORF">I206_06236</name>
    <name evidence="7" type="ORF">I206_101791</name>
</gene>
<name>A0A1B9HVP7_9TREE</name>
<organism evidence="6">
    <name type="scientific">Kwoniella pini CBS 10737</name>
    <dbReference type="NCBI Taxonomy" id="1296096"/>
    <lineage>
        <taxon>Eukaryota</taxon>
        <taxon>Fungi</taxon>
        <taxon>Dikarya</taxon>
        <taxon>Basidiomycota</taxon>
        <taxon>Agaricomycotina</taxon>
        <taxon>Tremellomycetes</taxon>
        <taxon>Tremellales</taxon>
        <taxon>Cryptococcaceae</taxon>
        <taxon>Kwoniella</taxon>
    </lineage>
</organism>
<dbReference type="Gene3D" id="3.40.50.300">
    <property type="entry name" value="P-loop containing nucleotide triphosphate hydrolases"/>
    <property type="match status" value="1"/>
</dbReference>
<keyword evidence="4" id="KW-0694">RNA-binding</keyword>
<keyword evidence="4" id="KW-0347">Helicase</keyword>
<evidence type="ECO:0000313" key="7">
    <source>
        <dbReference type="EMBL" id="WWC67874.1"/>
    </source>
</evidence>
<evidence type="ECO:0000256" key="2">
    <source>
        <dbReference type="ARBA" id="ARBA00022801"/>
    </source>
</evidence>
<dbReference type="OrthoDB" id="10256233at2759"/>